<evidence type="ECO:0000256" key="2">
    <source>
        <dbReference type="SAM" id="Phobius"/>
    </source>
</evidence>
<evidence type="ECO:0000256" key="1">
    <source>
        <dbReference type="SAM" id="MobiDB-lite"/>
    </source>
</evidence>
<dbReference type="EMBL" id="FRAP01000001">
    <property type="protein sequence ID" value="SHJ98431.1"/>
    <property type="molecule type" value="Genomic_DNA"/>
</dbReference>
<keyword evidence="4" id="KW-1185">Reference proteome</keyword>
<keyword evidence="2" id="KW-0812">Transmembrane</keyword>
<protein>
    <recommendedName>
        <fullName evidence="5">DUF3099 domain-containing protein</fullName>
    </recommendedName>
</protein>
<feature type="region of interest" description="Disordered" evidence="1">
    <location>
        <begin position="79"/>
        <end position="136"/>
    </location>
</feature>
<reference evidence="3 4" key="1">
    <citation type="submission" date="2016-11" db="EMBL/GenBank/DDBJ databases">
        <authorList>
            <person name="Jaros S."/>
            <person name="Januszkiewicz K."/>
            <person name="Wedrychowicz H."/>
        </authorList>
    </citation>
    <scope>NUCLEOTIDE SEQUENCE [LARGE SCALE GENOMIC DNA]</scope>
    <source>
        <strain evidence="3 4">DSM 43832</strain>
    </source>
</reference>
<keyword evidence="2" id="KW-1133">Transmembrane helix</keyword>
<keyword evidence="2" id="KW-0472">Membrane</keyword>
<feature type="compositionally biased region" description="Basic and acidic residues" evidence="1">
    <location>
        <begin position="118"/>
        <end position="128"/>
    </location>
</feature>
<proteinExistence type="predicted"/>
<dbReference type="Proteomes" id="UP000184363">
    <property type="component" value="Unassembled WGS sequence"/>
</dbReference>
<accession>A0A1M6NRS8</accession>
<evidence type="ECO:0008006" key="5">
    <source>
        <dbReference type="Google" id="ProtNLM"/>
    </source>
</evidence>
<name>A0A1M6NRS8_PSETH</name>
<dbReference type="STRING" id="1848.SAMN05443637_101433"/>
<dbReference type="Pfam" id="PF11298">
    <property type="entry name" value="DUF3099"/>
    <property type="match status" value="1"/>
</dbReference>
<organism evidence="3 4">
    <name type="scientific">Pseudonocardia thermophila</name>
    <dbReference type="NCBI Taxonomy" id="1848"/>
    <lineage>
        <taxon>Bacteria</taxon>
        <taxon>Bacillati</taxon>
        <taxon>Actinomycetota</taxon>
        <taxon>Actinomycetes</taxon>
        <taxon>Pseudonocardiales</taxon>
        <taxon>Pseudonocardiaceae</taxon>
        <taxon>Pseudonocardia</taxon>
    </lineage>
</organism>
<evidence type="ECO:0000313" key="3">
    <source>
        <dbReference type="EMBL" id="SHJ98431.1"/>
    </source>
</evidence>
<evidence type="ECO:0000313" key="4">
    <source>
        <dbReference type="Proteomes" id="UP000184363"/>
    </source>
</evidence>
<feature type="compositionally biased region" description="Low complexity" evidence="1">
    <location>
        <begin position="108"/>
        <end position="117"/>
    </location>
</feature>
<feature type="compositionally biased region" description="Basic and acidic residues" evidence="1">
    <location>
        <begin position="84"/>
        <end position="102"/>
    </location>
</feature>
<dbReference type="InterPro" id="IPR021449">
    <property type="entry name" value="DUF3099"/>
</dbReference>
<dbReference type="AlphaFoldDB" id="A0A1M6NRS8"/>
<dbReference type="OrthoDB" id="5188998at2"/>
<feature type="transmembrane region" description="Helical" evidence="2">
    <location>
        <begin position="55"/>
        <end position="73"/>
    </location>
</feature>
<gene>
    <name evidence="3" type="ORF">SAMN05443637_101433</name>
</gene>
<sequence length="136" mass="15293">MTDGRGIEDPVLITDAARSYEDELAIRKRRYKVMMAMRVPFMIAAAAFYQTPWLAVALIVLSIPLPWCAVLIANDRLPKKKEKPNRYRPERPELESREHPVIEAEPFDGGPIDGQPIDGERIGTEKPEQAGGRPPS</sequence>